<feature type="region of interest" description="Disordered" evidence="9">
    <location>
        <begin position="501"/>
        <end position="552"/>
    </location>
</feature>
<keyword evidence="4" id="KW-0847">Vitamin C</keyword>
<dbReference type="InterPro" id="IPR019601">
    <property type="entry name" value="Oxoglutarate/Fe-dep_Oase_C"/>
</dbReference>
<keyword evidence="5" id="KW-0223">Dioxygenase</keyword>
<dbReference type="InterPro" id="IPR043044">
    <property type="entry name" value="TPA1/Ofd1_C"/>
</dbReference>
<evidence type="ECO:0000256" key="1">
    <source>
        <dbReference type="ARBA" id="ARBA00001961"/>
    </source>
</evidence>
<evidence type="ECO:0000256" key="5">
    <source>
        <dbReference type="ARBA" id="ARBA00022964"/>
    </source>
</evidence>
<evidence type="ECO:0000256" key="8">
    <source>
        <dbReference type="ARBA" id="ARBA00047444"/>
    </source>
</evidence>
<comment type="cofactor">
    <cofactor evidence="1">
        <name>L-ascorbate</name>
        <dbReference type="ChEBI" id="CHEBI:38290"/>
    </cofactor>
</comment>
<comment type="similarity">
    <text evidence="2">Belongs to the TPA1 family.</text>
</comment>
<proteinExistence type="inferred from homology"/>
<dbReference type="PANTHER" id="PTHR12117">
    <property type="entry name" value="HISTONE ACETYLTRANSFERASE COMPLEX"/>
    <property type="match status" value="1"/>
</dbReference>
<comment type="catalytic activity">
    <reaction evidence="8">
        <text>[ribosomal protein uS12]-L-proline + 2-oxoglutarate + O2 = [ribosomal protein uS12]-(3S)-3-hydroxy-L-proline + succinate + CO2</text>
        <dbReference type="Rhea" id="RHEA:54156"/>
        <dbReference type="Rhea" id="RHEA-COMP:13816"/>
        <dbReference type="Rhea" id="RHEA-COMP:13818"/>
        <dbReference type="ChEBI" id="CHEBI:15379"/>
        <dbReference type="ChEBI" id="CHEBI:16526"/>
        <dbReference type="ChEBI" id="CHEBI:16810"/>
        <dbReference type="ChEBI" id="CHEBI:30031"/>
        <dbReference type="ChEBI" id="CHEBI:50342"/>
        <dbReference type="ChEBI" id="CHEBI:85428"/>
    </reaction>
</comment>
<name>A0A7R9YSB2_9CHLO</name>
<feature type="compositionally biased region" description="Low complexity" evidence="9">
    <location>
        <begin position="537"/>
        <end position="552"/>
    </location>
</feature>
<dbReference type="Gene3D" id="3.60.130.20">
    <property type="entry name" value="Oxoglutarate/iron-dependent oxygenase, C-terminal degradation domain"/>
    <property type="match status" value="1"/>
</dbReference>
<dbReference type="Pfam" id="PF13661">
    <property type="entry name" value="2OG-FeII_Oxy_4"/>
    <property type="match status" value="1"/>
</dbReference>
<dbReference type="InterPro" id="IPR039558">
    <property type="entry name" value="TPA1/OFD1_N"/>
</dbReference>
<accession>A0A7R9YSB2</accession>
<keyword evidence="7" id="KW-0408">Iron</keyword>
<evidence type="ECO:0000259" key="10">
    <source>
        <dbReference type="PROSITE" id="PS51471"/>
    </source>
</evidence>
<reference evidence="11" key="1">
    <citation type="submission" date="2021-01" db="EMBL/GenBank/DDBJ databases">
        <authorList>
            <person name="Corre E."/>
            <person name="Pelletier E."/>
            <person name="Niang G."/>
            <person name="Scheremetjew M."/>
            <person name="Finn R."/>
            <person name="Kale V."/>
            <person name="Holt S."/>
            <person name="Cochrane G."/>
            <person name="Meng A."/>
            <person name="Brown T."/>
            <person name="Cohen L."/>
        </authorList>
    </citation>
    <scope>NUCLEOTIDE SEQUENCE</scope>
    <source>
        <strain evidence="11">CCMP219</strain>
    </source>
</reference>
<feature type="domain" description="Fe2OG dioxygenase" evidence="10">
    <location>
        <begin position="160"/>
        <end position="269"/>
    </location>
</feature>
<feature type="compositionally biased region" description="Basic and acidic residues" evidence="9">
    <location>
        <begin position="15"/>
        <end position="30"/>
    </location>
</feature>
<evidence type="ECO:0000256" key="3">
    <source>
        <dbReference type="ARBA" id="ARBA00022723"/>
    </source>
</evidence>
<sequence length="657" mass="69640">MGTSTDAGAAALDAALDRSSKRSKLSHDEQGDSVGGSGAAAADGRHDGVLNEALLGQESVEALAAAYAAALPYQHTVLRQPFEDSLLRNVRDEIIQNINATYKETDLFKVFQTGDFGNLAKVDADVAAKIPSLMRLKAALYSERFRAFVRSITGCGELSGQTDCSCNVYASGGHLLAHDDVIGTRRVSWIIYLTEPDEPWTAADGGALELYPQEEGVAHTPAVDPTVSHLPEFNTMAMFTVMPGKSFHSVQEVFSDDKPRMSISGWYHAPTAPEDAAKASLQQLQSMRAGQDLEGAHYEPFRGCSPAEEASELSDDDLALLIKFVNPSYLNEDSWPKIQAKFEEDGSVQLQSFLKTALANRILGATAAADAADGLGCGRPPASHVVGTGCGWSAVGPPHKQRFLRYTAAAAAATHGAESTSVADTPGELLEQVRTQLFASGAFCRLLRKFTTLNMVGHRSDIRRFRPGLDYTVAHYGILTKDPRLDVVLCFVDNRLSNADAERQHETGGGAGGGDTIGDAGAPSGPPPRKGVGLGAPGRAAASSSSSAPGRPVLDGAKVAAWDCGEVGGFEAYLLAEDDKDGEGPEDTYRTKDDDSGVLNVSAAANSLNLVLRDEGLMKFVKYVSAAAPSSRWDVAMECLPEPDSDDEAADNNTKDA</sequence>
<keyword evidence="6" id="KW-0560">Oxidoreductase</keyword>
<protein>
    <recommendedName>
        <fullName evidence="10">Fe2OG dioxygenase domain-containing protein</fullName>
    </recommendedName>
</protein>
<dbReference type="Pfam" id="PF10637">
    <property type="entry name" value="Ofd1_CTDD"/>
    <property type="match status" value="1"/>
</dbReference>
<evidence type="ECO:0000256" key="6">
    <source>
        <dbReference type="ARBA" id="ARBA00023002"/>
    </source>
</evidence>
<dbReference type="InterPro" id="IPR051842">
    <property type="entry name" value="uS12_prolyl_hydroxylase"/>
</dbReference>
<dbReference type="GO" id="GO:0005506">
    <property type="term" value="F:iron ion binding"/>
    <property type="evidence" value="ECO:0007669"/>
    <property type="project" value="InterPro"/>
</dbReference>
<feature type="compositionally biased region" description="Gly residues" evidence="9">
    <location>
        <begin position="507"/>
        <end position="516"/>
    </location>
</feature>
<dbReference type="PROSITE" id="PS51471">
    <property type="entry name" value="FE2OG_OXY"/>
    <property type="match status" value="1"/>
</dbReference>
<keyword evidence="3" id="KW-0479">Metal-binding</keyword>
<evidence type="ECO:0000256" key="2">
    <source>
        <dbReference type="ARBA" id="ARBA00007443"/>
    </source>
</evidence>
<dbReference type="GO" id="GO:0031543">
    <property type="term" value="F:peptidyl-proline dioxygenase activity"/>
    <property type="evidence" value="ECO:0007669"/>
    <property type="project" value="UniProtKB-ARBA"/>
</dbReference>
<dbReference type="PANTHER" id="PTHR12117:SF0">
    <property type="entry name" value="PROLYL 3-HYDROXYLASE OGFOD1"/>
    <property type="match status" value="1"/>
</dbReference>
<evidence type="ECO:0000256" key="4">
    <source>
        <dbReference type="ARBA" id="ARBA00022896"/>
    </source>
</evidence>
<dbReference type="GO" id="GO:0031418">
    <property type="term" value="F:L-ascorbic acid binding"/>
    <property type="evidence" value="ECO:0007669"/>
    <property type="project" value="UniProtKB-KW"/>
</dbReference>
<dbReference type="InterPro" id="IPR005123">
    <property type="entry name" value="Oxoglu/Fe-dep_dioxygenase_dom"/>
</dbReference>
<organism evidence="11">
    <name type="scientific">Chlamydomonas euryale</name>
    <dbReference type="NCBI Taxonomy" id="1486919"/>
    <lineage>
        <taxon>Eukaryota</taxon>
        <taxon>Viridiplantae</taxon>
        <taxon>Chlorophyta</taxon>
        <taxon>core chlorophytes</taxon>
        <taxon>Chlorophyceae</taxon>
        <taxon>CS clade</taxon>
        <taxon>Chlamydomonadales</taxon>
        <taxon>Chlamydomonadaceae</taxon>
        <taxon>Chlamydomonas</taxon>
    </lineage>
</organism>
<feature type="compositionally biased region" description="Low complexity" evidence="9">
    <location>
        <begin position="1"/>
        <end position="14"/>
    </location>
</feature>
<dbReference type="AlphaFoldDB" id="A0A7R9YSB2"/>
<evidence type="ECO:0000256" key="7">
    <source>
        <dbReference type="ARBA" id="ARBA00023004"/>
    </source>
</evidence>
<gene>
    <name evidence="11" type="ORF">CEUR00632_LOCUS3620</name>
</gene>
<dbReference type="Gene3D" id="2.60.120.620">
    <property type="entry name" value="q2cbj1_9rhob like domain"/>
    <property type="match status" value="1"/>
</dbReference>
<evidence type="ECO:0000313" key="11">
    <source>
        <dbReference type="EMBL" id="CAD8283585.1"/>
    </source>
</evidence>
<dbReference type="SMART" id="SM00702">
    <property type="entry name" value="P4Hc"/>
    <property type="match status" value="1"/>
</dbReference>
<dbReference type="EMBL" id="HBEC01007956">
    <property type="protein sequence ID" value="CAD8283585.1"/>
    <property type="molecule type" value="Transcribed_RNA"/>
</dbReference>
<feature type="region of interest" description="Disordered" evidence="9">
    <location>
        <begin position="1"/>
        <end position="42"/>
    </location>
</feature>
<dbReference type="InterPro" id="IPR006620">
    <property type="entry name" value="Pro_4_hyd_alph"/>
</dbReference>
<evidence type="ECO:0000256" key="9">
    <source>
        <dbReference type="SAM" id="MobiDB-lite"/>
    </source>
</evidence>